<dbReference type="Proteomes" id="UP001165060">
    <property type="component" value="Unassembled WGS sequence"/>
</dbReference>
<gene>
    <name evidence="5" type="ORF">TeGR_g3429</name>
</gene>
<evidence type="ECO:0000259" key="4">
    <source>
        <dbReference type="PROSITE" id="PS51192"/>
    </source>
</evidence>
<proteinExistence type="predicted"/>
<feature type="region of interest" description="Disordered" evidence="3">
    <location>
        <begin position="1"/>
        <end position="28"/>
    </location>
</feature>
<dbReference type="InterPro" id="IPR015195">
    <property type="entry name" value="SLIDE"/>
</dbReference>
<feature type="domain" description="Helicase ATP-binding" evidence="4">
    <location>
        <begin position="164"/>
        <end position="328"/>
    </location>
</feature>
<feature type="compositionally biased region" description="Acidic residues" evidence="3">
    <location>
        <begin position="1"/>
        <end position="15"/>
    </location>
</feature>
<evidence type="ECO:0000256" key="3">
    <source>
        <dbReference type="SAM" id="MobiDB-lite"/>
    </source>
</evidence>
<dbReference type="InterPro" id="IPR000330">
    <property type="entry name" value="SNF2_N"/>
</dbReference>
<dbReference type="Gene3D" id="1.10.10.60">
    <property type="entry name" value="Homeodomain-like"/>
    <property type="match status" value="2"/>
</dbReference>
<dbReference type="PANTHER" id="PTHR45623:SF49">
    <property type="entry name" value="SWI_SNF-RELATED MATRIX-ASSOCIATED ACTIN-DEPENDENT REGULATOR OF CHROMATIN SUBFAMILY A MEMBER 5"/>
    <property type="match status" value="1"/>
</dbReference>
<dbReference type="InterPro" id="IPR009057">
    <property type="entry name" value="Homeodomain-like_sf"/>
</dbReference>
<dbReference type="SUPFAM" id="SSF52540">
    <property type="entry name" value="P-loop containing nucleoside triphosphate hydrolases"/>
    <property type="match status" value="2"/>
</dbReference>
<dbReference type="EMBL" id="BRYB01000330">
    <property type="protein sequence ID" value="GMI27813.1"/>
    <property type="molecule type" value="Genomic_DNA"/>
</dbReference>
<dbReference type="InterPro" id="IPR027417">
    <property type="entry name" value="P-loop_NTPase"/>
</dbReference>
<dbReference type="PANTHER" id="PTHR45623">
    <property type="entry name" value="CHROMODOMAIN-HELICASE-DNA-BINDING PROTEIN 3-RELATED-RELATED"/>
    <property type="match status" value="1"/>
</dbReference>
<evidence type="ECO:0000256" key="1">
    <source>
        <dbReference type="ARBA" id="ARBA00004123"/>
    </source>
</evidence>
<comment type="subcellular location">
    <subcellularLocation>
        <location evidence="1">Nucleus</location>
    </subcellularLocation>
</comment>
<feature type="compositionally biased region" description="Basic and acidic residues" evidence="3">
    <location>
        <begin position="989"/>
        <end position="1003"/>
    </location>
</feature>
<feature type="compositionally biased region" description="Basic and acidic residues" evidence="3">
    <location>
        <begin position="944"/>
        <end position="968"/>
    </location>
</feature>
<reference evidence="5 6" key="1">
    <citation type="journal article" date="2023" name="Commun. Biol.">
        <title>Genome analysis of Parmales, the sister group of diatoms, reveals the evolutionary specialization of diatoms from phago-mixotrophs to photoautotrophs.</title>
        <authorList>
            <person name="Ban H."/>
            <person name="Sato S."/>
            <person name="Yoshikawa S."/>
            <person name="Yamada K."/>
            <person name="Nakamura Y."/>
            <person name="Ichinomiya M."/>
            <person name="Sato N."/>
            <person name="Blanc-Mathieu R."/>
            <person name="Endo H."/>
            <person name="Kuwata A."/>
            <person name="Ogata H."/>
        </authorList>
    </citation>
    <scope>NUCLEOTIDE SEQUENCE [LARGE SCALE GENOMIC DNA]</scope>
</reference>
<dbReference type="PROSITE" id="PS51192">
    <property type="entry name" value="HELICASE_ATP_BIND_1"/>
    <property type="match status" value="1"/>
</dbReference>
<dbReference type="InterPro" id="IPR014001">
    <property type="entry name" value="Helicase_ATP-bd"/>
</dbReference>
<organism evidence="5 6">
    <name type="scientific">Tetraparma gracilis</name>
    <dbReference type="NCBI Taxonomy" id="2962635"/>
    <lineage>
        <taxon>Eukaryota</taxon>
        <taxon>Sar</taxon>
        <taxon>Stramenopiles</taxon>
        <taxon>Ochrophyta</taxon>
        <taxon>Bolidophyceae</taxon>
        <taxon>Parmales</taxon>
        <taxon>Triparmaceae</taxon>
        <taxon>Tetraparma</taxon>
    </lineage>
</organism>
<dbReference type="SUPFAM" id="SSF46689">
    <property type="entry name" value="Homeodomain-like"/>
    <property type="match status" value="2"/>
</dbReference>
<dbReference type="Pfam" id="PF09111">
    <property type="entry name" value="SLIDE"/>
    <property type="match status" value="1"/>
</dbReference>
<dbReference type="InterPro" id="IPR038718">
    <property type="entry name" value="SNF2-like_sf"/>
</dbReference>
<evidence type="ECO:0000256" key="2">
    <source>
        <dbReference type="ARBA" id="ARBA00023242"/>
    </source>
</evidence>
<dbReference type="Pfam" id="PF00176">
    <property type="entry name" value="SNF2-rel_dom"/>
    <property type="match status" value="1"/>
</dbReference>
<feature type="region of interest" description="Disordered" evidence="3">
    <location>
        <begin position="90"/>
        <end position="122"/>
    </location>
</feature>
<dbReference type="Gene3D" id="3.40.50.300">
    <property type="entry name" value="P-loop containing nucleotide triphosphate hydrolases"/>
    <property type="match status" value="2"/>
</dbReference>
<sequence>MEVDSGSESSDDGGLDEPLPTLPSAPPLSAPLLAAQARLAAADALALSRSKAAAAALLSAARASAPPPATTQDRLNYLMSQGEVFAHFLAGGAAPPSPKKKAGEKGKPGTPQRKGRKTEEAEDAELLAAAEASRPAVRITAQPANLSAGTEMHGYQVEGLSWLVRLHDSGINGVLADEMGLGKTLQTISLLAHLREARGIQGPHLVVVPKSVTGNWIREIAKWCPEIRALKLPGTREARRECVERMRGGGWDVVVTSYEGVLKEQAYLKKIDFEYLIIDEAHRIKNENSSLSQVVRLMSAKHRLLITGTPLQNNLHELWALLNFLLPDVFGDANVFDSWFSLEAGEEAKDNVIKKLHSLLRPFMLRRIKKDVAHALPPKKETKLFVGMTEMQKELYKKILQKESVELNALGGAAKGKLMNVLMQLRKVTNHPYLFQGIEPGPPYCDGPHLWENAGKMSLLHKLLVKLKAAGSRVLIFSQMTRVLDILEVDLQAMDRAHRIGQKKPVQVFRFLTEGSVEEKIAECADRKLFLDAAVIQQGRLADQHKGLQKDDLMKMVSFGADQILNKKGATYSDEDIDVLLARGEEKTAAQAALLQKDVQHNLANFSLMGDDENGESSLYAFGGEDYGAHHGKNVLMIDIGARERKISSYAPPKKEVNVDAMLKRKKKSSYYDHQFYNVPELEELQSRALALSMERETAMGEAAAIREKARTAPSIANARAAVATGDYREELLEVAAKMEAEATAKYAVPDSDLKERARLEAEGFDWSKEEFKYFVSTLEEFGRYEVDKLVSEMEEDWGKTADEVKRYYIEFMWRYREIEGWEKIISRWDKAEAKMRDAALRKDAVAWKLNGLPPLSDKNPAPWERFEIEGRGKSAQTYSPVEDQFLLWAVGEFGAEYERIRAELLNHYQFRFNFFLRAKTVADIKSRCEYVTKLVIEEWQAAKKAGEEAEAKRKKKEAKEARAKEGGGGDTPSKKQKTSAASSPAKPKAKDSPAKPKAKDSPAKAPKSPGKENGGAQAPKNSDAFKIPKKKSTPGFAAA</sequence>
<accession>A0ABQ6MJR0</accession>
<keyword evidence="6" id="KW-1185">Reference proteome</keyword>
<dbReference type="Gene3D" id="3.40.50.10810">
    <property type="entry name" value="Tandem AAA-ATPase domain"/>
    <property type="match status" value="1"/>
</dbReference>
<dbReference type="SMART" id="SM00487">
    <property type="entry name" value="DEXDc"/>
    <property type="match status" value="1"/>
</dbReference>
<comment type="caution">
    <text evidence="5">The sequence shown here is derived from an EMBL/GenBank/DDBJ whole genome shotgun (WGS) entry which is preliminary data.</text>
</comment>
<protein>
    <recommendedName>
        <fullName evidence="4">Helicase ATP-binding domain-containing protein</fullName>
    </recommendedName>
</protein>
<keyword evidence="2" id="KW-0539">Nucleus</keyword>
<name>A0ABQ6MJR0_9STRA</name>
<evidence type="ECO:0000313" key="6">
    <source>
        <dbReference type="Proteomes" id="UP001165060"/>
    </source>
</evidence>
<evidence type="ECO:0000313" key="5">
    <source>
        <dbReference type="EMBL" id="GMI27813.1"/>
    </source>
</evidence>
<feature type="region of interest" description="Disordered" evidence="3">
    <location>
        <begin position="944"/>
        <end position="1040"/>
    </location>
</feature>